<dbReference type="PROSITE" id="PS50157">
    <property type="entry name" value="ZINC_FINGER_C2H2_2"/>
    <property type="match status" value="7"/>
</dbReference>
<dbReference type="PANTHER" id="PTHR24404">
    <property type="entry name" value="ZINC FINGER PROTEIN"/>
    <property type="match status" value="1"/>
</dbReference>
<dbReference type="GO" id="GO:0006357">
    <property type="term" value="P:regulation of transcription by RNA polymerase II"/>
    <property type="evidence" value="ECO:0007669"/>
    <property type="project" value="TreeGrafter"/>
</dbReference>
<protein>
    <recommendedName>
        <fullName evidence="12">C2H2-type domain-containing protein</fullName>
    </recommendedName>
</protein>
<evidence type="ECO:0000256" key="4">
    <source>
        <dbReference type="ARBA" id="ARBA00022723"/>
    </source>
</evidence>
<feature type="domain" description="C2H2-type" evidence="12">
    <location>
        <begin position="258"/>
        <end position="287"/>
    </location>
</feature>
<keyword evidence="7" id="KW-0862">Zinc</keyword>
<evidence type="ECO:0000256" key="10">
    <source>
        <dbReference type="PROSITE-ProRule" id="PRU00042"/>
    </source>
</evidence>
<evidence type="ECO:0000256" key="9">
    <source>
        <dbReference type="ARBA" id="ARBA00023242"/>
    </source>
</evidence>
<dbReference type="InterPro" id="IPR036236">
    <property type="entry name" value="Znf_C2H2_sf"/>
</dbReference>
<evidence type="ECO:0000259" key="12">
    <source>
        <dbReference type="PROSITE" id="PS50157"/>
    </source>
</evidence>
<evidence type="ECO:0000256" key="8">
    <source>
        <dbReference type="ARBA" id="ARBA00023125"/>
    </source>
</evidence>
<dbReference type="PROSITE" id="PS00028">
    <property type="entry name" value="ZINC_FINGER_C2H2_1"/>
    <property type="match status" value="6"/>
</dbReference>
<dbReference type="OrthoDB" id="9902006at2759"/>
<name>A0A2G9RY85_AQUCT</name>
<dbReference type="FunFam" id="3.30.160.60:FF:002343">
    <property type="entry name" value="Zinc finger protein 33A"/>
    <property type="match status" value="2"/>
</dbReference>
<keyword evidence="8" id="KW-0238">DNA-binding</keyword>
<dbReference type="FunFam" id="3.30.160.60:FF:000706">
    <property type="entry name" value="Zinc finger protein"/>
    <property type="match status" value="1"/>
</dbReference>
<dbReference type="FunFam" id="3.30.160.60:FF:000100">
    <property type="entry name" value="Zinc finger 45-like"/>
    <property type="match status" value="1"/>
</dbReference>
<dbReference type="GO" id="GO:0008270">
    <property type="term" value="F:zinc ion binding"/>
    <property type="evidence" value="ECO:0007669"/>
    <property type="project" value="UniProtKB-KW"/>
</dbReference>
<evidence type="ECO:0000313" key="13">
    <source>
        <dbReference type="EMBL" id="PIO32832.1"/>
    </source>
</evidence>
<feature type="domain" description="C2H2-type" evidence="12">
    <location>
        <begin position="377"/>
        <end position="404"/>
    </location>
</feature>
<dbReference type="AlphaFoldDB" id="A0A2G9RY85"/>
<keyword evidence="5" id="KW-0677">Repeat</keyword>
<evidence type="ECO:0000256" key="3">
    <source>
        <dbReference type="ARBA" id="ARBA00006991"/>
    </source>
</evidence>
<comment type="similarity">
    <text evidence="3">Belongs to the krueppel C2H2-type zinc-finger protein family.</text>
</comment>
<dbReference type="PANTHER" id="PTHR24404:SF114">
    <property type="entry name" value="KLUMPFUSS, ISOFORM B-RELATED"/>
    <property type="match status" value="1"/>
</dbReference>
<reference evidence="14" key="1">
    <citation type="journal article" date="2017" name="Nat. Commun.">
        <title>The North American bullfrog draft genome provides insight into hormonal regulation of long noncoding RNA.</title>
        <authorList>
            <person name="Hammond S.A."/>
            <person name="Warren R.L."/>
            <person name="Vandervalk B.P."/>
            <person name="Kucuk E."/>
            <person name="Khan H."/>
            <person name="Gibb E.A."/>
            <person name="Pandoh P."/>
            <person name="Kirk H."/>
            <person name="Zhao Y."/>
            <person name="Jones M."/>
            <person name="Mungall A.J."/>
            <person name="Coope R."/>
            <person name="Pleasance S."/>
            <person name="Moore R.A."/>
            <person name="Holt R.A."/>
            <person name="Round J.M."/>
            <person name="Ohora S."/>
            <person name="Walle B.V."/>
            <person name="Veldhoen N."/>
            <person name="Helbing C.C."/>
            <person name="Birol I."/>
        </authorList>
    </citation>
    <scope>NUCLEOTIDE SEQUENCE [LARGE SCALE GENOMIC DNA]</scope>
</reference>
<feature type="domain" description="C2H2-type" evidence="12">
    <location>
        <begin position="163"/>
        <end position="190"/>
    </location>
</feature>
<comment type="subcellular location">
    <subcellularLocation>
        <location evidence="2">Nucleus</location>
    </subcellularLocation>
</comment>
<evidence type="ECO:0000256" key="6">
    <source>
        <dbReference type="ARBA" id="ARBA00022771"/>
    </source>
</evidence>
<dbReference type="GO" id="GO:0000978">
    <property type="term" value="F:RNA polymerase II cis-regulatory region sequence-specific DNA binding"/>
    <property type="evidence" value="ECO:0007669"/>
    <property type="project" value="TreeGrafter"/>
</dbReference>
<feature type="domain" description="C2H2-type" evidence="12">
    <location>
        <begin position="405"/>
        <end position="428"/>
    </location>
</feature>
<dbReference type="GO" id="GO:0005634">
    <property type="term" value="C:nucleus"/>
    <property type="evidence" value="ECO:0007669"/>
    <property type="project" value="UniProtKB-SubCell"/>
</dbReference>
<keyword evidence="6 10" id="KW-0863">Zinc-finger</keyword>
<dbReference type="Proteomes" id="UP000228934">
    <property type="component" value="Unassembled WGS sequence"/>
</dbReference>
<dbReference type="Pfam" id="PF00096">
    <property type="entry name" value="zf-C2H2"/>
    <property type="match status" value="4"/>
</dbReference>
<evidence type="ECO:0000256" key="11">
    <source>
        <dbReference type="SAM" id="MobiDB-lite"/>
    </source>
</evidence>
<evidence type="ECO:0000313" key="14">
    <source>
        <dbReference type="Proteomes" id="UP000228934"/>
    </source>
</evidence>
<proteinExistence type="inferred from homology"/>
<dbReference type="InterPro" id="IPR050589">
    <property type="entry name" value="Ikaros_C2H2-ZF"/>
</dbReference>
<dbReference type="SMART" id="SM00355">
    <property type="entry name" value="ZnF_C2H2"/>
    <property type="match status" value="7"/>
</dbReference>
<dbReference type="GO" id="GO:0003700">
    <property type="term" value="F:DNA-binding transcription factor activity"/>
    <property type="evidence" value="ECO:0007669"/>
    <property type="project" value="TreeGrafter"/>
</dbReference>
<keyword evidence="9" id="KW-0539">Nucleus</keyword>
<dbReference type="EMBL" id="KV929460">
    <property type="protein sequence ID" value="PIO32832.1"/>
    <property type="molecule type" value="Genomic_DNA"/>
</dbReference>
<feature type="domain" description="C2H2-type" evidence="12">
    <location>
        <begin position="311"/>
        <end position="338"/>
    </location>
</feature>
<feature type="domain" description="C2H2-type" evidence="12">
    <location>
        <begin position="191"/>
        <end position="218"/>
    </location>
</feature>
<evidence type="ECO:0000256" key="1">
    <source>
        <dbReference type="ARBA" id="ARBA00003767"/>
    </source>
</evidence>
<dbReference type="FunFam" id="3.30.160.60:FF:000029">
    <property type="entry name" value="GLI family zinc finger 4"/>
    <property type="match status" value="1"/>
</dbReference>
<evidence type="ECO:0000256" key="5">
    <source>
        <dbReference type="ARBA" id="ARBA00022737"/>
    </source>
</evidence>
<sequence length="428" mass="48470">MRDSTSLTRDRPDTCVKEHALFQPREESSLLNNVTFKATEEIDQNSIEDKLADLNLYLKTDSANGDNKNLEEGHNVVDADMCPNLVENKFPSNTDPFKHMSLMENNIKSSPDRDIGDYEDVETDEDVQGLADPYEDPRFAQSSFNEVIVFKLQDTSYTGEKPFVCNECGDCFHKNSQLVEHHRLHATEKPFACPECGKQFANRANVIAHQMVHVKHHAPARENSSGEGLIVCAECGLTFVNSAAFEEHQKVHRLEKAFVCPVCGKSFSRKGHLTFALHHRTHFAQLPQVAGAKNYPPHLFSNQNHETPQLFLCPECGKSFEDPSVLYLHIRTHQISQTKGFLEPQQDISTAELYHQSEDQQSSPLASRNAQRTDGPHSCSQCSQRFSDLTSLRAHEKQHSEEKPYKCTKCGECFVLKGYLMKHLETHV</sequence>
<keyword evidence="14" id="KW-1185">Reference proteome</keyword>
<accession>A0A2G9RY85</accession>
<comment type="function">
    <text evidence="1">May be involved in transcriptional regulation.</text>
</comment>
<dbReference type="Gene3D" id="3.30.160.60">
    <property type="entry name" value="Classic Zinc Finger"/>
    <property type="match status" value="6"/>
</dbReference>
<evidence type="ECO:0000256" key="2">
    <source>
        <dbReference type="ARBA" id="ARBA00004123"/>
    </source>
</evidence>
<feature type="domain" description="C2H2-type" evidence="12">
    <location>
        <begin position="230"/>
        <end position="257"/>
    </location>
</feature>
<gene>
    <name evidence="13" type="ORF">AB205_0134960</name>
</gene>
<organism evidence="13 14">
    <name type="scientific">Aquarana catesbeiana</name>
    <name type="common">American bullfrog</name>
    <name type="synonym">Rana catesbeiana</name>
    <dbReference type="NCBI Taxonomy" id="8400"/>
    <lineage>
        <taxon>Eukaryota</taxon>
        <taxon>Metazoa</taxon>
        <taxon>Chordata</taxon>
        <taxon>Craniata</taxon>
        <taxon>Vertebrata</taxon>
        <taxon>Euteleostomi</taxon>
        <taxon>Amphibia</taxon>
        <taxon>Batrachia</taxon>
        <taxon>Anura</taxon>
        <taxon>Neobatrachia</taxon>
        <taxon>Ranoidea</taxon>
        <taxon>Ranidae</taxon>
        <taxon>Aquarana</taxon>
    </lineage>
</organism>
<feature type="region of interest" description="Disordered" evidence="11">
    <location>
        <begin position="355"/>
        <end position="379"/>
    </location>
</feature>
<feature type="compositionally biased region" description="Polar residues" evidence="11">
    <location>
        <begin position="359"/>
        <end position="379"/>
    </location>
</feature>
<dbReference type="Pfam" id="PF13912">
    <property type="entry name" value="zf-C2H2_6"/>
    <property type="match status" value="2"/>
</dbReference>
<keyword evidence="4" id="KW-0479">Metal-binding</keyword>
<dbReference type="SUPFAM" id="SSF57667">
    <property type="entry name" value="beta-beta-alpha zinc fingers"/>
    <property type="match status" value="4"/>
</dbReference>
<dbReference type="InterPro" id="IPR013087">
    <property type="entry name" value="Znf_C2H2_type"/>
</dbReference>
<evidence type="ECO:0000256" key="7">
    <source>
        <dbReference type="ARBA" id="ARBA00022833"/>
    </source>
</evidence>